<evidence type="ECO:0000313" key="2">
    <source>
        <dbReference type="EMBL" id="KAK3259859.1"/>
    </source>
</evidence>
<name>A0AAE0FHT0_9CHLO</name>
<protein>
    <submittedName>
        <fullName evidence="2">Uncharacterized protein</fullName>
    </submittedName>
</protein>
<dbReference type="Proteomes" id="UP001190700">
    <property type="component" value="Unassembled WGS sequence"/>
</dbReference>
<proteinExistence type="predicted"/>
<organism evidence="2 3">
    <name type="scientific">Cymbomonas tetramitiformis</name>
    <dbReference type="NCBI Taxonomy" id="36881"/>
    <lineage>
        <taxon>Eukaryota</taxon>
        <taxon>Viridiplantae</taxon>
        <taxon>Chlorophyta</taxon>
        <taxon>Pyramimonadophyceae</taxon>
        <taxon>Pyramimonadales</taxon>
        <taxon>Pyramimonadaceae</taxon>
        <taxon>Cymbomonas</taxon>
    </lineage>
</organism>
<feature type="region of interest" description="Disordered" evidence="1">
    <location>
        <begin position="180"/>
        <end position="200"/>
    </location>
</feature>
<gene>
    <name evidence="2" type="ORF">CYMTET_31159</name>
</gene>
<comment type="caution">
    <text evidence="2">The sequence shown here is derived from an EMBL/GenBank/DDBJ whole genome shotgun (WGS) entry which is preliminary data.</text>
</comment>
<feature type="compositionally biased region" description="Pro residues" evidence="1">
    <location>
        <begin position="96"/>
        <end position="159"/>
    </location>
</feature>
<keyword evidence="3" id="KW-1185">Reference proteome</keyword>
<evidence type="ECO:0000313" key="3">
    <source>
        <dbReference type="Proteomes" id="UP001190700"/>
    </source>
</evidence>
<feature type="compositionally biased region" description="Pro residues" evidence="1">
    <location>
        <begin position="188"/>
        <end position="200"/>
    </location>
</feature>
<accession>A0AAE0FHT0</accession>
<dbReference type="AlphaFoldDB" id="A0AAE0FHT0"/>
<evidence type="ECO:0000256" key="1">
    <source>
        <dbReference type="SAM" id="MobiDB-lite"/>
    </source>
</evidence>
<sequence length="200" mass="21683">MSWLLDVNSESSQESAPATQLADLETAYSTLTALIFQTKSFPETGESMDRTIDPPINYTEWVCGFGFGITTLSIYVHVALYNYSWPLSPPPLPPQSFPPPPVPPPQPPTAPSAPPPLSPPVPCPSPPPFPQPPPPSPPRPPRPPYLPKSPSPPHSPPQVPWFGRRLTQATQTVLELKIKDVTVDTYVFPPPPPPSPPGAR</sequence>
<feature type="region of interest" description="Disordered" evidence="1">
    <location>
        <begin position="96"/>
        <end position="166"/>
    </location>
</feature>
<dbReference type="EMBL" id="LGRX02018421">
    <property type="protein sequence ID" value="KAK3259859.1"/>
    <property type="molecule type" value="Genomic_DNA"/>
</dbReference>
<reference evidence="2 3" key="1">
    <citation type="journal article" date="2015" name="Genome Biol. Evol.">
        <title>Comparative Genomics of a Bacterivorous Green Alga Reveals Evolutionary Causalities and Consequences of Phago-Mixotrophic Mode of Nutrition.</title>
        <authorList>
            <person name="Burns J.A."/>
            <person name="Paasch A."/>
            <person name="Narechania A."/>
            <person name="Kim E."/>
        </authorList>
    </citation>
    <scope>NUCLEOTIDE SEQUENCE [LARGE SCALE GENOMIC DNA]</scope>
    <source>
        <strain evidence="2 3">PLY_AMNH</strain>
    </source>
</reference>